<feature type="compositionally biased region" description="Basic and acidic residues" evidence="1">
    <location>
        <begin position="17"/>
        <end position="40"/>
    </location>
</feature>
<proteinExistence type="predicted"/>
<evidence type="ECO:0000313" key="2">
    <source>
        <dbReference type="EMBL" id="CAD9253676.1"/>
    </source>
</evidence>
<dbReference type="AlphaFoldDB" id="A0A7S1U185"/>
<organism evidence="2">
    <name type="scientific">Phaeomonas parva</name>
    <dbReference type="NCBI Taxonomy" id="124430"/>
    <lineage>
        <taxon>Eukaryota</taxon>
        <taxon>Sar</taxon>
        <taxon>Stramenopiles</taxon>
        <taxon>Ochrophyta</taxon>
        <taxon>Pinguiophyceae</taxon>
        <taxon>Pinguiochrysidales</taxon>
        <taxon>Pinguiochrysidaceae</taxon>
        <taxon>Phaeomonas</taxon>
    </lineage>
</organism>
<protein>
    <recommendedName>
        <fullName evidence="3">Meiosis-specific nuclear structural protein 1</fullName>
    </recommendedName>
</protein>
<feature type="compositionally biased region" description="Basic and acidic residues" evidence="1">
    <location>
        <begin position="225"/>
        <end position="236"/>
    </location>
</feature>
<evidence type="ECO:0000256" key="1">
    <source>
        <dbReference type="SAM" id="MobiDB-lite"/>
    </source>
</evidence>
<accession>A0A7S1U185</accession>
<reference evidence="2" key="1">
    <citation type="submission" date="2021-01" db="EMBL/GenBank/DDBJ databases">
        <authorList>
            <person name="Corre E."/>
            <person name="Pelletier E."/>
            <person name="Niang G."/>
            <person name="Scheremetjew M."/>
            <person name="Finn R."/>
            <person name="Kale V."/>
            <person name="Holt S."/>
            <person name="Cochrane G."/>
            <person name="Meng A."/>
            <person name="Brown T."/>
            <person name="Cohen L."/>
        </authorList>
    </citation>
    <scope>NUCLEOTIDE SEQUENCE</scope>
    <source>
        <strain evidence="2">CCMP2877</strain>
    </source>
</reference>
<sequence>MAEHVDFENAVRMHNQRDSLHKMDSEQAARVAADAERETHNGLQRQASINDAMAAADAEQKDRIAKDKQIAKVHEQARAIHQAGAANAMDAEQERLVSENGTAPKPVPEANLHTAILEQASDVAEKVARRASLSAATKAFDDEQAHAVEQEMLAEHEAAITRDQESKDAKAQEELERARRVQMGKDVDAVQEKVRAVVRRSSINAMDAEQAERIAAGGATPKKTAHAEAIKAHVDN</sequence>
<evidence type="ECO:0008006" key="3">
    <source>
        <dbReference type="Google" id="ProtNLM"/>
    </source>
</evidence>
<feature type="region of interest" description="Disordered" evidence="1">
    <location>
        <begin position="17"/>
        <end position="44"/>
    </location>
</feature>
<feature type="region of interest" description="Disordered" evidence="1">
    <location>
        <begin position="214"/>
        <end position="236"/>
    </location>
</feature>
<gene>
    <name evidence="2" type="ORF">PPAR1163_LOCUS12043</name>
</gene>
<dbReference type="EMBL" id="HBGJ01018770">
    <property type="protein sequence ID" value="CAD9253676.1"/>
    <property type="molecule type" value="Transcribed_RNA"/>
</dbReference>
<name>A0A7S1U185_9STRA</name>